<evidence type="ECO:0008006" key="4">
    <source>
        <dbReference type="Google" id="ProtNLM"/>
    </source>
</evidence>
<dbReference type="Proteomes" id="UP000075615">
    <property type="component" value="Unassembled WGS sequence"/>
</dbReference>
<proteinExistence type="predicted"/>
<dbReference type="SUPFAM" id="SSF48452">
    <property type="entry name" value="TPR-like"/>
    <property type="match status" value="1"/>
</dbReference>
<name>A0A150X2H9_9BACT</name>
<dbReference type="EMBL" id="LRDB01000050">
    <property type="protein sequence ID" value="KYG72930.1"/>
    <property type="molecule type" value="Genomic_DNA"/>
</dbReference>
<dbReference type="STRING" id="296218.AWN68_09530"/>
<sequence length="494" mass="56621">MFLNIKKWIGVFAYPFFLLTQVSLAQSQTTNFDLAYTTTLDLDFKASKSILSSLENTEIPMGDLYIANLNDVLELIFSENEERYNLLKKNEDKRLKQLQNSSSDSPYIDFFRAEIKMQWAFVKLKFGNTLSGVWSLRNAYKITEDNIEKYPDFKLNFKTMGLLQVIFGAVPDNQQWVLNVLGLEGDVESGLMHLKELSKEATPFTLEATLISSMIESYLLEQHYEALEGLKNNTSDQKTMAEVYITSLILMKAHNANAAALLLQQALEKEEANAPLLFEYLLAEALFQGGMYNQAKTHYLEYIDQFKGRNQLKDSRMKVAMCEYFLGKNASFKNYWEEAKQTKGATSEADKNAAHILEATTLPNFKLLQIRYAIDGGYYTLANRAVSKLNLEKLTIMEVHEVTYRKARLAHLKSDYTEALRLYNEVTSNADILPESYFIPNSFLQMGYIKMEDKENEEAREYLNKVLEFKKHPYKNSLDSKAKIALATIDGADD</sequence>
<feature type="chain" id="PRO_5007574080" description="Tetratricopeptide repeat-like domain-containing protein" evidence="1">
    <location>
        <begin position="26"/>
        <end position="494"/>
    </location>
</feature>
<keyword evidence="3" id="KW-1185">Reference proteome</keyword>
<dbReference type="RefSeq" id="WP_068417714.1">
    <property type="nucleotide sequence ID" value="NZ_LRDB01000050.1"/>
</dbReference>
<evidence type="ECO:0000313" key="3">
    <source>
        <dbReference type="Proteomes" id="UP000075615"/>
    </source>
</evidence>
<dbReference type="InterPro" id="IPR011990">
    <property type="entry name" value="TPR-like_helical_dom_sf"/>
</dbReference>
<dbReference type="Gene3D" id="1.25.40.10">
    <property type="entry name" value="Tetratricopeptide repeat domain"/>
    <property type="match status" value="2"/>
</dbReference>
<dbReference type="AlphaFoldDB" id="A0A150X2H9"/>
<keyword evidence="1" id="KW-0732">Signal</keyword>
<protein>
    <recommendedName>
        <fullName evidence="4">Tetratricopeptide repeat-like domain-containing protein</fullName>
    </recommendedName>
</protein>
<organism evidence="2 3">
    <name type="scientific">Roseivirga echinicomitans</name>
    <dbReference type="NCBI Taxonomy" id="296218"/>
    <lineage>
        <taxon>Bacteria</taxon>
        <taxon>Pseudomonadati</taxon>
        <taxon>Bacteroidota</taxon>
        <taxon>Cytophagia</taxon>
        <taxon>Cytophagales</taxon>
        <taxon>Roseivirgaceae</taxon>
        <taxon>Roseivirga</taxon>
    </lineage>
</organism>
<accession>A0A150X2H9</accession>
<reference evidence="2 3" key="1">
    <citation type="submission" date="2016-01" db="EMBL/GenBank/DDBJ databases">
        <title>Genome sequencing of Roseivirga echinicomitans KMM 6058.</title>
        <authorList>
            <person name="Selvaratnam C."/>
            <person name="Thevarajoo S."/>
            <person name="Goh K.M."/>
            <person name="Ee R."/>
            <person name="Chan K.-G."/>
            <person name="Chong C.S."/>
        </authorList>
    </citation>
    <scope>NUCLEOTIDE SEQUENCE [LARGE SCALE GENOMIC DNA]</scope>
    <source>
        <strain evidence="2 3">KMM 6058</strain>
    </source>
</reference>
<dbReference type="OrthoDB" id="1466726at2"/>
<feature type="signal peptide" evidence="1">
    <location>
        <begin position="1"/>
        <end position="25"/>
    </location>
</feature>
<evidence type="ECO:0000313" key="2">
    <source>
        <dbReference type="EMBL" id="KYG72930.1"/>
    </source>
</evidence>
<evidence type="ECO:0000256" key="1">
    <source>
        <dbReference type="SAM" id="SignalP"/>
    </source>
</evidence>
<comment type="caution">
    <text evidence="2">The sequence shown here is derived from an EMBL/GenBank/DDBJ whole genome shotgun (WGS) entry which is preliminary data.</text>
</comment>
<gene>
    <name evidence="2" type="ORF">AWN68_09530</name>
</gene>